<dbReference type="InterPro" id="IPR038299">
    <property type="entry name" value="DAO_C_sf"/>
</dbReference>
<gene>
    <name evidence="10" type="ORF">GCM10009755_15990</name>
</gene>
<proteinExistence type="inferred from homology"/>
<dbReference type="Pfam" id="PF16901">
    <property type="entry name" value="DAO_C"/>
    <property type="match status" value="1"/>
</dbReference>
<evidence type="ECO:0000313" key="10">
    <source>
        <dbReference type="EMBL" id="GAA2006648.1"/>
    </source>
</evidence>
<comment type="catalytic activity">
    <reaction evidence="6">
        <text>a quinone + sn-glycerol 3-phosphate = dihydroxyacetone phosphate + a quinol</text>
        <dbReference type="Rhea" id="RHEA:18977"/>
        <dbReference type="ChEBI" id="CHEBI:24646"/>
        <dbReference type="ChEBI" id="CHEBI:57597"/>
        <dbReference type="ChEBI" id="CHEBI:57642"/>
        <dbReference type="ChEBI" id="CHEBI:132124"/>
        <dbReference type="EC" id="1.1.5.3"/>
    </reaction>
</comment>
<dbReference type="PRINTS" id="PR01001">
    <property type="entry name" value="FADG3PDH"/>
</dbReference>
<dbReference type="SUPFAM" id="SSF51905">
    <property type="entry name" value="FAD/NAD(P)-binding domain"/>
    <property type="match status" value="1"/>
</dbReference>
<evidence type="ECO:0000256" key="1">
    <source>
        <dbReference type="ARBA" id="ARBA00001974"/>
    </source>
</evidence>
<dbReference type="Gene3D" id="3.30.9.10">
    <property type="entry name" value="D-Amino Acid Oxidase, subunit A, domain 2"/>
    <property type="match status" value="1"/>
</dbReference>
<sequence length="627" mass="67289">MVGMSRAASHSPAQSSPARPSAHPVSAPASHSRSERPEDLSPTHRAASLAALRSTTPENPLDVLVVGGGVTGAGAAFDAATRGLRVGILEAQDWASGTSSRSSKLMHGGLRYLEMLDFALVGEALKERDLLLTHTAPHLVTPVAFVFPFEKPFLDRAYIGSGVLLYDTLAARPGRKRAVPLHRHLSHKALLDHFPGLDPEAAVGALEYYDAKVDDARFVMTLVRSATALGAHAANYARVTDYVRSAAGRVTGVRARDEETGEEFTVHARHIVLAGGVWTEEQQNLATEKGGLKVLASKGVHVTVPRERIAADPGTGLITKTEKSVLFVIPWDGYWVIGTTDTPWHEDVDAPVATSADIDYVLEHANAVLAEPLTRDDVIGVYAGLRPLLQPQEPVPAAEESGDRKAGAKGNGAKEPASTKVSREHTVMEVEPGLVAIAGGKFTTYRVMAEDVIDFALRDETGAKSSETEFLPLLGARNLTRARTRTEAAAATYGWDLERTERLLTRYGSLVTDLFALIEADPDLARPVPGAERYLGVEAVHAARAEGVVHLVDVLERRMRLNYEVPDRGVAAAPTVARLIAGPLGWDEDRITREIADFEAHVRAQRAAEDTQDDAEAAALVLAADAT</sequence>
<protein>
    <recommendedName>
        <fullName evidence="6">Glycerol-3-phosphate dehydrogenase</fullName>
        <ecNumber evidence="6">1.1.5.3</ecNumber>
    </recommendedName>
</protein>
<dbReference type="PROSITE" id="PS00978">
    <property type="entry name" value="FAD_G3PDH_2"/>
    <property type="match status" value="1"/>
</dbReference>
<dbReference type="InterPro" id="IPR000447">
    <property type="entry name" value="G3P_DH_FAD-dep"/>
</dbReference>
<comment type="similarity">
    <text evidence="2 6">Belongs to the FAD-dependent glycerol-3-phosphate dehydrogenase family.</text>
</comment>
<evidence type="ECO:0000256" key="7">
    <source>
        <dbReference type="SAM" id="MobiDB-lite"/>
    </source>
</evidence>
<dbReference type="EC" id="1.1.5.3" evidence="6"/>
<keyword evidence="3 6" id="KW-0285">Flavoprotein</keyword>
<evidence type="ECO:0000313" key="11">
    <source>
        <dbReference type="Proteomes" id="UP001500755"/>
    </source>
</evidence>
<dbReference type="PROSITE" id="PS00977">
    <property type="entry name" value="FAD_G3PDH_1"/>
    <property type="match status" value="1"/>
</dbReference>
<comment type="caution">
    <text evidence="10">The sequence shown here is derived from an EMBL/GenBank/DDBJ whole genome shotgun (WGS) entry which is preliminary data.</text>
</comment>
<dbReference type="InterPro" id="IPR031656">
    <property type="entry name" value="DAO_C"/>
</dbReference>
<feature type="region of interest" description="Disordered" evidence="7">
    <location>
        <begin position="1"/>
        <end position="44"/>
    </location>
</feature>
<feature type="domain" description="FAD dependent oxidoreductase" evidence="8">
    <location>
        <begin position="62"/>
        <end position="393"/>
    </location>
</feature>
<keyword evidence="5 6" id="KW-0560">Oxidoreductase</keyword>
<feature type="domain" description="Alpha-glycerophosphate oxidase C-terminal" evidence="9">
    <location>
        <begin position="466"/>
        <end position="590"/>
    </location>
</feature>
<evidence type="ECO:0000256" key="5">
    <source>
        <dbReference type="ARBA" id="ARBA00023002"/>
    </source>
</evidence>
<dbReference type="Gene3D" id="1.10.8.870">
    <property type="entry name" value="Alpha-glycerophosphate oxidase, cap domain"/>
    <property type="match status" value="1"/>
</dbReference>
<evidence type="ECO:0000259" key="9">
    <source>
        <dbReference type="Pfam" id="PF16901"/>
    </source>
</evidence>
<comment type="cofactor">
    <cofactor evidence="1 6">
        <name>FAD</name>
        <dbReference type="ChEBI" id="CHEBI:57692"/>
    </cofactor>
</comment>
<dbReference type="PANTHER" id="PTHR11985">
    <property type="entry name" value="GLYCEROL-3-PHOSPHATE DEHYDROGENASE"/>
    <property type="match status" value="1"/>
</dbReference>
<dbReference type="InterPro" id="IPR006076">
    <property type="entry name" value="FAD-dep_OxRdtase"/>
</dbReference>
<evidence type="ECO:0000259" key="8">
    <source>
        <dbReference type="Pfam" id="PF01266"/>
    </source>
</evidence>
<dbReference type="EMBL" id="BAAANO010000014">
    <property type="protein sequence ID" value="GAA2006648.1"/>
    <property type="molecule type" value="Genomic_DNA"/>
</dbReference>
<evidence type="ECO:0000256" key="6">
    <source>
        <dbReference type="RuleBase" id="RU361217"/>
    </source>
</evidence>
<dbReference type="Proteomes" id="UP001500755">
    <property type="component" value="Unassembled WGS sequence"/>
</dbReference>
<accession>A0ABP5ESR8</accession>
<keyword evidence="11" id="KW-1185">Reference proteome</keyword>
<name>A0ABP5ESR8_9MICO</name>
<keyword evidence="4" id="KW-0274">FAD</keyword>
<feature type="region of interest" description="Disordered" evidence="7">
    <location>
        <begin position="392"/>
        <end position="425"/>
    </location>
</feature>
<reference evidence="11" key="1">
    <citation type="journal article" date="2019" name="Int. J. Syst. Evol. Microbiol.">
        <title>The Global Catalogue of Microorganisms (GCM) 10K type strain sequencing project: providing services to taxonomists for standard genome sequencing and annotation.</title>
        <authorList>
            <consortium name="The Broad Institute Genomics Platform"/>
            <consortium name="The Broad Institute Genome Sequencing Center for Infectious Disease"/>
            <person name="Wu L."/>
            <person name="Ma J."/>
        </authorList>
    </citation>
    <scope>NUCLEOTIDE SEQUENCE [LARGE SCALE GENOMIC DNA]</scope>
    <source>
        <strain evidence="11">JCM 14546</strain>
    </source>
</reference>
<evidence type="ECO:0000256" key="3">
    <source>
        <dbReference type="ARBA" id="ARBA00022630"/>
    </source>
</evidence>
<dbReference type="PANTHER" id="PTHR11985:SF31">
    <property type="entry name" value="GLYCEROL-3-PHOSPHATE DEHYDROGENASE 2"/>
    <property type="match status" value="1"/>
</dbReference>
<evidence type="ECO:0000256" key="2">
    <source>
        <dbReference type="ARBA" id="ARBA00007330"/>
    </source>
</evidence>
<evidence type="ECO:0000256" key="4">
    <source>
        <dbReference type="ARBA" id="ARBA00022827"/>
    </source>
</evidence>
<feature type="compositionally biased region" description="Basic and acidic residues" evidence="7">
    <location>
        <begin position="32"/>
        <end position="42"/>
    </location>
</feature>
<dbReference type="Pfam" id="PF01266">
    <property type="entry name" value="DAO"/>
    <property type="match status" value="1"/>
</dbReference>
<organism evidence="10 11">
    <name type="scientific">Brevibacterium samyangense</name>
    <dbReference type="NCBI Taxonomy" id="366888"/>
    <lineage>
        <taxon>Bacteria</taxon>
        <taxon>Bacillati</taxon>
        <taxon>Actinomycetota</taxon>
        <taxon>Actinomycetes</taxon>
        <taxon>Micrococcales</taxon>
        <taxon>Brevibacteriaceae</taxon>
        <taxon>Brevibacterium</taxon>
    </lineage>
</organism>
<dbReference type="InterPro" id="IPR036188">
    <property type="entry name" value="FAD/NAD-bd_sf"/>
</dbReference>
<feature type="compositionally biased region" description="Low complexity" evidence="7">
    <location>
        <begin position="1"/>
        <end position="31"/>
    </location>
</feature>
<dbReference type="Gene3D" id="3.50.50.60">
    <property type="entry name" value="FAD/NAD(P)-binding domain"/>
    <property type="match status" value="1"/>
</dbReference>